<evidence type="ECO:0000256" key="2">
    <source>
        <dbReference type="ARBA" id="ARBA00022448"/>
    </source>
</evidence>
<evidence type="ECO:0000256" key="1">
    <source>
        <dbReference type="ARBA" id="ARBA00004651"/>
    </source>
</evidence>
<evidence type="ECO:0000256" key="5">
    <source>
        <dbReference type="ARBA" id="ARBA00022989"/>
    </source>
</evidence>
<dbReference type="InterPro" id="IPR035906">
    <property type="entry name" value="MetI-like_sf"/>
</dbReference>
<feature type="transmembrane region" description="Helical" evidence="7">
    <location>
        <begin position="118"/>
        <end position="138"/>
    </location>
</feature>
<organism evidence="9 10">
    <name type="scientific">Neobacillus bataviensis LMG 21833</name>
    <dbReference type="NCBI Taxonomy" id="1117379"/>
    <lineage>
        <taxon>Bacteria</taxon>
        <taxon>Bacillati</taxon>
        <taxon>Bacillota</taxon>
        <taxon>Bacilli</taxon>
        <taxon>Bacillales</taxon>
        <taxon>Bacillaceae</taxon>
        <taxon>Neobacillus</taxon>
    </lineage>
</organism>
<reference evidence="9 10" key="1">
    <citation type="journal article" date="2012" name="Front. Microbiol.">
        <title>Redundancy and modularity in membrane-associated dissimilatory nitrate reduction in Bacillus.</title>
        <authorList>
            <person name="Heylen K."/>
            <person name="Keltjens J."/>
        </authorList>
    </citation>
    <scope>NUCLEOTIDE SEQUENCE [LARGE SCALE GENOMIC DNA]</scope>
    <source>
        <strain evidence="10">LMG 21833T</strain>
    </source>
</reference>
<dbReference type="RefSeq" id="WP_007087731.1">
    <property type="nucleotide sequence ID" value="NZ_AJLS01000150.1"/>
</dbReference>
<dbReference type="Pfam" id="PF00528">
    <property type="entry name" value="BPD_transp_1"/>
    <property type="match status" value="1"/>
</dbReference>
<dbReference type="SUPFAM" id="SSF161098">
    <property type="entry name" value="MetI-like"/>
    <property type="match status" value="1"/>
</dbReference>
<dbReference type="PATRIC" id="fig|1117379.3.peg.4917"/>
<dbReference type="InterPro" id="IPR000515">
    <property type="entry name" value="MetI-like"/>
</dbReference>
<evidence type="ECO:0000259" key="8">
    <source>
        <dbReference type="PROSITE" id="PS50928"/>
    </source>
</evidence>
<dbReference type="CDD" id="cd06261">
    <property type="entry name" value="TM_PBP2"/>
    <property type="match status" value="1"/>
</dbReference>
<evidence type="ECO:0000256" key="6">
    <source>
        <dbReference type="ARBA" id="ARBA00023136"/>
    </source>
</evidence>
<dbReference type="PROSITE" id="PS50928">
    <property type="entry name" value="ABC_TM1"/>
    <property type="match status" value="1"/>
</dbReference>
<comment type="subcellular location">
    <subcellularLocation>
        <location evidence="1 7">Cell membrane</location>
        <topology evidence="1 7">Multi-pass membrane protein</topology>
    </subcellularLocation>
</comment>
<dbReference type="PANTHER" id="PTHR30151:SF0">
    <property type="entry name" value="ABC TRANSPORTER PERMEASE PROTEIN MJ0413-RELATED"/>
    <property type="match status" value="1"/>
</dbReference>
<feature type="transmembrane region" description="Helical" evidence="7">
    <location>
        <begin position="82"/>
        <end position="106"/>
    </location>
</feature>
<gene>
    <name evidence="9" type="ORF">BABA_23700</name>
</gene>
<keyword evidence="4 7" id="KW-0812">Transmembrane</keyword>
<feature type="transmembrane region" description="Helical" evidence="7">
    <location>
        <begin position="29"/>
        <end position="48"/>
    </location>
</feature>
<dbReference type="EMBL" id="AJLS01000150">
    <property type="protein sequence ID" value="EKN64159.1"/>
    <property type="molecule type" value="Genomic_DNA"/>
</dbReference>
<accession>K6D790</accession>
<name>K6D790_9BACI</name>
<keyword evidence="6 7" id="KW-0472">Membrane</keyword>
<comment type="similarity">
    <text evidence="7">Belongs to the binding-protein-dependent transport system permease family.</text>
</comment>
<evidence type="ECO:0000256" key="7">
    <source>
        <dbReference type="RuleBase" id="RU363032"/>
    </source>
</evidence>
<dbReference type="eggNOG" id="COG0600">
    <property type="taxonomic scope" value="Bacteria"/>
</dbReference>
<proteinExistence type="inferred from homology"/>
<dbReference type="GO" id="GO:0005886">
    <property type="term" value="C:plasma membrane"/>
    <property type="evidence" value="ECO:0007669"/>
    <property type="project" value="UniProtKB-SubCell"/>
</dbReference>
<feature type="transmembrane region" description="Helical" evidence="7">
    <location>
        <begin position="233"/>
        <end position="254"/>
    </location>
</feature>
<evidence type="ECO:0000313" key="10">
    <source>
        <dbReference type="Proteomes" id="UP000006316"/>
    </source>
</evidence>
<evidence type="ECO:0000256" key="4">
    <source>
        <dbReference type="ARBA" id="ARBA00022692"/>
    </source>
</evidence>
<sequence length="273" mass="30043">MQGNINTEPVIQVQKEKPKSIWKRIDHRVMVFVSLLFGILIWSLLSTIPSVNAILTNPVTIAKTFVTELSNQKLITDILASIYRVLGGFLLGLLVAIPFAFLMGWYDIFRSLFEPWIQFFRTIPPIALIPLVIVALGVGESAKIAVIFVATFLVMVVSIYQGVRNVDPTLIKAARVLGATDKDIFLEVVVPASFPYILVGVRLGLASAWTTLVAAELTGASKGLGNMIMEAGLFFRMDLVILGIILIGLIGFVMDKAVLWLEKKLAGWQEVSK</sequence>
<keyword evidence="2 7" id="KW-0813">Transport</keyword>
<evidence type="ECO:0000313" key="9">
    <source>
        <dbReference type="EMBL" id="EKN64159.1"/>
    </source>
</evidence>
<comment type="caution">
    <text evidence="9">The sequence shown here is derived from an EMBL/GenBank/DDBJ whole genome shotgun (WGS) entry which is preliminary data.</text>
</comment>
<protein>
    <submittedName>
        <fullName evidence="9">Binding-protein-dependent transport systems inner membrane component</fullName>
    </submittedName>
</protein>
<dbReference type="Gene3D" id="1.10.3720.10">
    <property type="entry name" value="MetI-like"/>
    <property type="match status" value="1"/>
</dbReference>
<dbReference type="FunFam" id="1.10.3720.10:FF:000003">
    <property type="entry name" value="Aliphatic sulfonate ABC transporter permease"/>
    <property type="match status" value="1"/>
</dbReference>
<dbReference type="Proteomes" id="UP000006316">
    <property type="component" value="Unassembled WGS sequence"/>
</dbReference>
<evidence type="ECO:0000256" key="3">
    <source>
        <dbReference type="ARBA" id="ARBA00022475"/>
    </source>
</evidence>
<keyword evidence="3" id="KW-1003">Cell membrane</keyword>
<dbReference type="AlphaFoldDB" id="K6D790"/>
<keyword evidence="10" id="KW-1185">Reference proteome</keyword>
<dbReference type="PANTHER" id="PTHR30151">
    <property type="entry name" value="ALKANE SULFONATE ABC TRANSPORTER-RELATED, MEMBRANE SUBUNIT"/>
    <property type="match status" value="1"/>
</dbReference>
<keyword evidence="5 7" id="KW-1133">Transmembrane helix</keyword>
<feature type="domain" description="ABC transmembrane type-1" evidence="8">
    <location>
        <begin position="78"/>
        <end position="258"/>
    </location>
</feature>
<feature type="transmembrane region" description="Helical" evidence="7">
    <location>
        <begin position="184"/>
        <end position="205"/>
    </location>
</feature>
<feature type="transmembrane region" description="Helical" evidence="7">
    <location>
        <begin position="144"/>
        <end position="163"/>
    </location>
</feature>
<dbReference type="STRING" id="1117379.BABA_23700"/>
<dbReference type="GO" id="GO:0042918">
    <property type="term" value="P:alkanesulfonate transmembrane transport"/>
    <property type="evidence" value="ECO:0007669"/>
    <property type="project" value="UniProtKB-ARBA"/>
</dbReference>